<dbReference type="OrthoDB" id="5242809at2"/>
<proteinExistence type="predicted"/>
<evidence type="ECO:0008006" key="3">
    <source>
        <dbReference type="Google" id="ProtNLM"/>
    </source>
</evidence>
<dbReference type="SUPFAM" id="SSF46785">
    <property type="entry name" value="Winged helix' DNA-binding domain"/>
    <property type="match status" value="1"/>
</dbReference>
<organism evidence="1 2">
    <name type="scientific">Paenibacillus macerans</name>
    <name type="common">Bacillus macerans</name>
    <dbReference type="NCBI Taxonomy" id="44252"/>
    <lineage>
        <taxon>Bacteria</taxon>
        <taxon>Bacillati</taxon>
        <taxon>Bacillota</taxon>
        <taxon>Bacilli</taxon>
        <taxon>Bacillales</taxon>
        <taxon>Paenibacillaceae</taxon>
        <taxon>Paenibacillus</taxon>
    </lineage>
</organism>
<accession>A0A090ZNV2</accession>
<dbReference type="STRING" id="44252.DJ90_2039"/>
<name>A0A090ZNV2_PAEMA</name>
<protein>
    <recommendedName>
        <fullName evidence="3">DUF4325 domain-containing protein</fullName>
    </recommendedName>
</protein>
<dbReference type="RefSeq" id="WP_127463415.1">
    <property type="nucleotide sequence ID" value="NZ_JAKOBR010000033.1"/>
</dbReference>
<comment type="caution">
    <text evidence="1">The sequence shown here is derived from an EMBL/GenBank/DDBJ whole genome shotgun (WGS) entry which is preliminary data.</text>
</comment>
<dbReference type="Proteomes" id="UP000029278">
    <property type="component" value="Unassembled WGS sequence"/>
</dbReference>
<dbReference type="HOGENOM" id="CLU_1453110_0_0_9"/>
<gene>
    <name evidence="1" type="ORF">DJ90_2039</name>
</gene>
<dbReference type="EMBL" id="JMQA01000001">
    <property type="protein sequence ID" value="KFN12302.1"/>
    <property type="molecule type" value="Genomic_DNA"/>
</dbReference>
<dbReference type="AlphaFoldDB" id="A0A090ZNV2"/>
<dbReference type="InterPro" id="IPR036390">
    <property type="entry name" value="WH_DNA-bd_sf"/>
</dbReference>
<reference evidence="1 2" key="1">
    <citation type="submission" date="2014-04" db="EMBL/GenBank/DDBJ databases">
        <authorList>
            <person name="Bishop-Lilly K.A."/>
            <person name="Broomall S.M."/>
            <person name="Chain P.S."/>
            <person name="Chertkov O."/>
            <person name="Coyne S.R."/>
            <person name="Daligault H.E."/>
            <person name="Davenport K.W."/>
            <person name="Erkkila T."/>
            <person name="Frey K.G."/>
            <person name="Gibbons H.S."/>
            <person name="Gu W."/>
            <person name="Jaissle J."/>
            <person name="Johnson S.L."/>
            <person name="Koroleva G.I."/>
            <person name="Ladner J.T."/>
            <person name="Lo C.-C."/>
            <person name="Minogue T.D."/>
            <person name="Munk C."/>
            <person name="Palacios G.F."/>
            <person name="Redden C.L."/>
            <person name="Rosenzweig C.N."/>
            <person name="Scholz M.B."/>
            <person name="Teshima H."/>
            <person name="Xu Y."/>
        </authorList>
    </citation>
    <scope>NUCLEOTIDE SEQUENCE [LARGE SCALE GENOMIC DNA]</scope>
    <source>
        <strain evidence="1 2">8244</strain>
    </source>
</reference>
<keyword evidence="2" id="KW-1185">Reference proteome</keyword>
<dbReference type="GeneID" id="77008281"/>
<sequence>MNTNMTIIDVGVISRNIIGSDLMFLREQGAKIRAAIEPLIHNAEHDVVALDFSNVKALDFSCSDEVVVFFQEHVNNLKGKGLVLQNLSKNHIENILIALDRKKQAIWYYNGSYWTLLGEKLPKHLTELAQVIREKKTITARQLADELNEDINSQSTKLKKLYDHGLVRRIEEKSSEGAQYIYKSLV</sequence>
<evidence type="ECO:0000313" key="1">
    <source>
        <dbReference type="EMBL" id="KFN12302.1"/>
    </source>
</evidence>
<evidence type="ECO:0000313" key="2">
    <source>
        <dbReference type="Proteomes" id="UP000029278"/>
    </source>
</evidence>